<dbReference type="PANTHER" id="PTHR46599">
    <property type="entry name" value="PIGGYBAC TRANSPOSABLE ELEMENT-DERIVED PROTEIN 4"/>
    <property type="match status" value="1"/>
</dbReference>
<sequence length="475" mass="52565">MNNDTDSGSSSGGEGGGGSVAVAVAVAISNANDNDDDGNDDGDDEGDNDHNSDNNRDNDSSNGNGNANVNGNVNAYANGNANGNDNSNCNGNDNGCDNGNDDGNDNGKGARDRAISSGTAHPFKEVIRSRPPYYLPFDAIMTDTKLIVSDEANTTGLLMFERFKNVPGSPLACFRMEFSGNICLRVNYVEINSSFAITVVSNFASYVVICISVVTSTIQTPQISQIVKKCLVTLVSTVNETTVFSVVREEFLRYDAFIDIFDDNIMKEIVIESKRYAHQVLDKVKAAGIYTIYRWKDSIVDVELVYFRNLMSYDRCILLNKCLHVSSNDKQPLPNAKNKQPLAPSKQPFADSEQLSADNQEESAGSFFHRLFKLQSLFLIGIENSRRCKKKMKKKCKKGKIIARHSGGVMVLAWKNAKNEFMISTFHDNITYMGKRGGQESEKSIYVRDYKSNMEGTDLKDQKLFKSTQWKKREV</sequence>
<feature type="compositionally biased region" description="Basic and acidic residues" evidence="1">
    <location>
        <begin position="48"/>
        <end position="59"/>
    </location>
</feature>
<dbReference type="AlphaFoldDB" id="A0A4C1UX80"/>
<protein>
    <recommendedName>
        <fullName evidence="2">PiggyBac transposable element-derived protein domain-containing protein</fullName>
    </recommendedName>
</protein>
<evidence type="ECO:0000259" key="2">
    <source>
        <dbReference type="Pfam" id="PF13843"/>
    </source>
</evidence>
<feature type="compositionally biased region" description="Acidic residues" evidence="1">
    <location>
        <begin position="33"/>
        <end position="47"/>
    </location>
</feature>
<dbReference type="InterPro" id="IPR029526">
    <property type="entry name" value="PGBD"/>
</dbReference>
<dbReference type="Proteomes" id="UP000299102">
    <property type="component" value="Unassembled WGS sequence"/>
</dbReference>
<feature type="region of interest" description="Disordered" evidence="1">
    <location>
        <begin position="330"/>
        <end position="355"/>
    </location>
</feature>
<proteinExistence type="predicted"/>
<feature type="compositionally biased region" description="Low complexity" evidence="1">
    <location>
        <begin position="20"/>
        <end position="32"/>
    </location>
</feature>
<dbReference type="PANTHER" id="PTHR46599:SF3">
    <property type="entry name" value="PIGGYBAC TRANSPOSABLE ELEMENT-DERIVED PROTEIN 4"/>
    <property type="match status" value="1"/>
</dbReference>
<reference evidence="3 4" key="1">
    <citation type="journal article" date="2019" name="Commun. Biol.">
        <title>The bagworm genome reveals a unique fibroin gene that provides high tensile strength.</title>
        <authorList>
            <person name="Kono N."/>
            <person name="Nakamura H."/>
            <person name="Ohtoshi R."/>
            <person name="Tomita M."/>
            <person name="Numata K."/>
            <person name="Arakawa K."/>
        </authorList>
    </citation>
    <scope>NUCLEOTIDE SEQUENCE [LARGE SCALE GENOMIC DNA]</scope>
</reference>
<evidence type="ECO:0000256" key="1">
    <source>
        <dbReference type="SAM" id="MobiDB-lite"/>
    </source>
</evidence>
<feature type="compositionally biased region" description="Gly residues" evidence="1">
    <location>
        <begin position="10"/>
        <end position="19"/>
    </location>
</feature>
<feature type="compositionally biased region" description="Low complexity" evidence="1">
    <location>
        <begin position="60"/>
        <end position="79"/>
    </location>
</feature>
<evidence type="ECO:0000313" key="3">
    <source>
        <dbReference type="EMBL" id="GBP30889.1"/>
    </source>
</evidence>
<dbReference type="EMBL" id="BGZK01000238">
    <property type="protein sequence ID" value="GBP30889.1"/>
    <property type="molecule type" value="Genomic_DNA"/>
</dbReference>
<organism evidence="3 4">
    <name type="scientific">Eumeta variegata</name>
    <name type="common">Bagworm moth</name>
    <name type="synonym">Eumeta japonica</name>
    <dbReference type="NCBI Taxonomy" id="151549"/>
    <lineage>
        <taxon>Eukaryota</taxon>
        <taxon>Metazoa</taxon>
        <taxon>Ecdysozoa</taxon>
        <taxon>Arthropoda</taxon>
        <taxon>Hexapoda</taxon>
        <taxon>Insecta</taxon>
        <taxon>Pterygota</taxon>
        <taxon>Neoptera</taxon>
        <taxon>Endopterygota</taxon>
        <taxon>Lepidoptera</taxon>
        <taxon>Glossata</taxon>
        <taxon>Ditrysia</taxon>
        <taxon>Tineoidea</taxon>
        <taxon>Psychidae</taxon>
        <taxon>Oiketicinae</taxon>
        <taxon>Eumeta</taxon>
    </lineage>
</organism>
<dbReference type="OrthoDB" id="75807at2759"/>
<feature type="region of interest" description="Disordered" evidence="1">
    <location>
        <begin position="1"/>
        <end position="79"/>
    </location>
</feature>
<evidence type="ECO:0000313" key="4">
    <source>
        <dbReference type="Proteomes" id="UP000299102"/>
    </source>
</evidence>
<feature type="domain" description="PiggyBac transposable element-derived protein" evidence="2">
    <location>
        <begin position="385"/>
        <end position="464"/>
    </location>
</feature>
<accession>A0A4C1UX80</accession>
<dbReference type="Pfam" id="PF13843">
    <property type="entry name" value="DDE_Tnp_1_7"/>
    <property type="match status" value="1"/>
</dbReference>
<name>A0A4C1UX80_EUMVA</name>
<keyword evidence="4" id="KW-1185">Reference proteome</keyword>
<gene>
    <name evidence="3" type="ORF">EVAR_91630_1</name>
</gene>
<comment type="caution">
    <text evidence="3">The sequence shown here is derived from an EMBL/GenBank/DDBJ whole genome shotgun (WGS) entry which is preliminary data.</text>
</comment>